<organism evidence="1 2">
    <name type="scientific">[Curtobacterium] plantarum</name>
    <dbReference type="NCBI Taxonomy" id="221276"/>
    <lineage>
        <taxon>Bacteria</taxon>
        <taxon>Pseudomonadati</taxon>
        <taxon>Pseudomonadota</taxon>
        <taxon>Gammaproteobacteria</taxon>
        <taxon>Enterobacterales</taxon>
        <taxon>Erwiniaceae</taxon>
        <taxon>Pantoea</taxon>
    </lineage>
</organism>
<dbReference type="Proteomes" id="UP001244623">
    <property type="component" value="Unassembled WGS sequence"/>
</dbReference>
<accession>A0ABT9TFE0</accession>
<sequence>MQLKNRLFFSIAYYLCKSSHFSVFVQNICAIWSCFHRISQPALMPHASPWVAFQQVNDLQAVFLFHTPVPNDAFLTSPALFFHVQALFCRKQACFDMRVPYVGTTMTRRGAFQNDSTPFVLLLKFLWDILNLYRISLSLCPYSGVLSFRRVRCKKQIKAAHAL</sequence>
<comment type="caution">
    <text evidence="1">The sequence shown here is derived from an EMBL/GenBank/DDBJ whole genome shotgun (WGS) entry which is preliminary data.</text>
</comment>
<dbReference type="RefSeq" id="WP_033759495.1">
    <property type="nucleotide sequence ID" value="NZ_RHDS01000019.1"/>
</dbReference>
<reference evidence="1 2" key="1">
    <citation type="submission" date="2023-07" db="EMBL/GenBank/DDBJ databases">
        <title>Sorghum-associated microbial communities from plants grown in Nebraska, USA.</title>
        <authorList>
            <person name="Schachtman D."/>
        </authorList>
    </citation>
    <scope>NUCLEOTIDE SEQUENCE [LARGE SCALE GENOMIC DNA]</scope>
    <source>
        <strain evidence="1 2">CC49</strain>
    </source>
</reference>
<evidence type="ECO:0000313" key="1">
    <source>
        <dbReference type="EMBL" id="MDQ0022214.1"/>
    </source>
</evidence>
<protein>
    <recommendedName>
        <fullName evidence="3">Secreted protein</fullName>
    </recommendedName>
</protein>
<dbReference type="EMBL" id="JAUSSJ010000015">
    <property type="protein sequence ID" value="MDQ0022214.1"/>
    <property type="molecule type" value="Genomic_DNA"/>
</dbReference>
<evidence type="ECO:0008006" key="3">
    <source>
        <dbReference type="Google" id="ProtNLM"/>
    </source>
</evidence>
<name>A0ABT9TFE0_9GAMM</name>
<gene>
    <name evidence="1" type="ORF">J2X94_004405</name>
</gene>
<keyword evidence="2" id="KW-1185">Reference proteome</keyword>
<proteinExistence type="predicted"/>
<evidence type="ECO:0000313" key="2">
    <source>
        <dbReference type="Proteomes" id="UP001244623"/>
    </source>
</evidence>